<evidence type="ECO:0000256" key="2">
    <source>
        <dbReference type="SAM" id="SignalP"/>
    </source>
</evidence>
<dbReference type="PANTHER" id="PTHR36791">
    <property type="entry name" value="OS03G0363400 PROTEIN"/>
    <property type="match status" value="1"/>
</dbReference>
<keyword evidence="4" id="KW-1185">Reference proteome</keyword>
<feature type="compositionally biased region" description="Basic and acidic residues" evidence="1">
    <location>
        <begin position="272"/>
        <end position="282"/>
    </location>
</feature>
<feature type="chain" id="PRO_5003117279" evidence="2">
    <location>
        <begin position="23"/>
        <end position="282"/>
    </location>
</feature>
<dbReference type="AlphaFoldDB" id="D8LKL6"/>
<evidence type="ECO:0000313" key="4">
    <source>
        <dbReference type="Proteomes" id="UP000002630"/>
    </source>
</evidence>
<dbReference type="Pfam" id="PF03692">
    <property type="entry name" value="CxxCxxCC"/>
    <property type="match status" value="1"/>
</dbReference>
<feature type="region of interest" description="Disordered" evidence="1">
    <location>
        <begin position="35"/>
        <end position="61"/>
    </location>
</feature>
<proteinExistence type="predicted"/>
<protein>
    <submittedName>
        <fullName evidence="3">Fe-S-cluster oxidoreductase-like</fullName>
    </submittedName>
</protein>
<gene>
    <name evidence="3" type="ORF">Esi_0030_0154</name>
</gene>
<feature type="compositionally biased region" description="Basic residues" evidence="1">
    <location>
        <begin position="100"/>
        <end position="109"/>
    </location>
</feature>
<organism evidence="3 4">
    <name type="scientific">Ectocarpus siliculosus</name>
    <name type="common">Brown alga</name>
    <name type="synonym">Conferva siliculosa</name>
    <dbReference type="NCBI Taxonomy" id="2880"/>
    <lineage>
        <taxon>Eukaryota</taxon>
        <taxon>Sar</taxon>
        <taxon>Stramenopiles</taxon>
        <taxon>Ochrophyta</taxon>
        <taxon>PX clade</taxon>
        <taxon>Phaeophyceae</taxon>
        <taxon>Ectocarpales</taxon>
        <taxon>Ectocarpaceae</taxon>
        <taxon>Ectocarpus</taxon>
    </lineage>
</organism>
<name>D8LKL6_ECTSI</name>
<feature type="compositionally biased region" description="Low complexity" evidence="1">
    <location>
        <begin position="74"/>
        <end position="87"/>
    </location>
</feature>
<dbReference type="EMBL" id="FN649744">
    <property type="protein sequence ID" value="CBN74606.1"/>
    <property type="molecule type" value="Genomic_DNA"/>
</dbReference>
<dbReference type="EMBL" id="FN648487">
    <property type="protein sequence ID" value="CBN74606.1"/>
    <property type="molecule type" value="Genomic_DNA"/>
</dbReference>
<dbReference type="eggNOG" id="ENOG502RZ66">
    <property type="taxonomic scope" value="Eukaryota"/>
</dbReference>
<accession>D8LKL6</accession>
<dbReference type="PANTHER" id="PTHR36791:SF2">
    <property type="entry name" value="OS03G0363400 PROTEIN"/>
    <property type="match status" value="1"/>
</dbReference>
<reference evidence="3 4" key="1">
    <citation type="journal article" date="2010" name="Nature">
        <title>The Ectocarpus genome and the independent evolution of multicellularity in brown algae.</title>
        <authorList>
            <person name="Cock J.M."/>
            <person name="Sterck L."/>
            <person name="Rouze P."/>
            <person name="Scornet D."/>
            <person name="Allen A.E."/>
            <person name="Amoutzias G."/>
            <person name="Anthouard V."/>
            <person name="Artiguenave F."/>
            <person name="Aury J.M."/>
            <person name="Badger J.H."/>
            <person name="Beszteri B."/>
            <person name="Billiau K."/>
            <person name="Bonnet E."/>
            <person name="Bothwell J.H."/>
            <person name="Bowler C."/>
            <person name="Boyen C."/>
            <person name="Brownlee C."/>
            <person name="Carrano C.J."/>
            <person name="Charrier B."/>
            <person name="Cho G.Y."/>
            <person name="Coelho S.M."/>
            <person name="Collen J."/>
            <person name="Corre E."/>
            <person name="Da Silva C."/>
            <person name="Delage L."/>
            <person name="Delaroque N."/>
            <person name="Dittami S.M."/>
            <person name="Doulbeau S."/>
            <person name="Elias M."/>
            <person name="Farnham G."/>
            <person name="Gachon C.M."/>
            <person name="Gschloessl B."/>
            <person name="Heesch S."/>
            <person name="Jabbari K."/>
            <person name="Jubin C."/>
            <person name="Kawai H."/>
            <person name="Kimura K."/>
            <person name="Kloareg B."/>
            <person name="Kupper F.C."/>
            <person name="Lang D."/>
            <person name="Le Bail A."/>
            <person name="Leblanc C."/>
            <person name="Lerouge P."/>
            <person name="Lohr M."/>
            <person name="Lopez P.J."/>
            <person name="Martens C."/>
            <person name="Maumus F."/>
            <person name="Michel G."/>
            <person name="Miranda-Saavedra D."/>
            <person name="Morales J."/>
            <person name="Moreau H."/>
            <person name="Motomura T."/>
            <person name="Nagasato C."/>
            <person name="Napoli C.A."/>
            <person name="Nelson D.R."/>
            <person name="Nyvall-Collen P."/>
            <person name="Peters A.F."/>
            <person name="Pommier C."/>
            <person name="Potin P."/>
            <person name="Poulain J."/>
            <person name="Quesneville H."/>
            <person name="Read B."/>
            <person name="Rensing S.A."/>
            <person name="Ritter A."/>
            <person name="Rousvoal S."/>
            <person name="Samanta M."/>
            <person name="Samson G."/>
            <person name="Schroeder D.C."/>
            <person name="Segurens B."/>
            <person name="Strittmatter M."/>
            <person name="Tonon T."/>
            <person name="Tregear J.W."/>
            <person name="Valentin K."/>
            <person name="von Dassow P."/>
            <person name="Yamagishi T."/>
            <person name="Van de Peer Y."/>
            <person name="Wincker P."/>
        </authorList>
    </citation>
    <scope>NUCLEOTIDE SEQUENCE [LARGE SCALE GENOMIC DNA]</scope>
    <source>
        <strain evidence="4">Ec32 / CCAP1310/4</strain>
    </source>
</reference>
<feature type="compositionally biased region" description="Basic residues" evidence="1">
    <location>
        <begin position="46"/>
        <end position="58"/>
    </location>
</feature>
<keyword evidence="2" id="KW-0732">Signal</keyword>
<dbReference type="Proteomes" id="UP000002630">
    <property type="component" value="Linkage Group LG19"/>
</dbReference>
<dbReference type="OrthoDB" id="1876721at2759"/>
<feature type="region of interest" description="Disordered" evidence="1">
    <location>
        <begin position="252"/>
        <end position="282"/>
    </location>
</feature>
<feature type="signal peptide" evidence="2">
    <location>
        <begin position="1"/>
        <end position="22"/>
    </location>
</feature>
<dbReference type="InterPro" id="IPR005358">
    <property type="entry name" value="Puta_zinc/iron-chelating_dom"/>
</dbReference>
<sequence>MAAAASLNAVLLVSCCCSAAQGLCLGANPAGWQRKQQHSWPNQQGVRRHQPQQRKLQHHPLYARNRRRAALPLAAASDGGSGSNSDSIRPETTAGFGSRASRRSKKGRINKNTDSKGGLATAPAVVLLKRSSRWACVKNCGACCYLAPDERPDLAEYLPDPEEFDLYMSMTGSDGWCKHFDKESRACTVYSDRPRFCRVETETFGSMYGVEPEDMDDFCSSCCNEQISDVYGAESKELRVFNEALAALERGERPKPDLSAFGGDLRGQGEGQIRDWGLEEDR</sequence>
<evidence type="ECO:0000313" key="3">
    <source>
        <dbReference type="EMBL" id="CBN74606.1"/>
    </source>
</evidence>
<evidence type="ECO:0000256" key="1">
    <source>
        <dbReference type="SAM" id="MobiDB-lite"/>
    </source>
</evidence>
<feature type="region of interest" description="Disordered" evidence="1">
    <location>
        <begin position="74"/>
        <end position="116"/>
    </location>
</feature>
<dbReference type="InParanoid" id="D8LKL6"/>